<sequence>MNIKQAAEMFDLTVDTLRYYERVGVIPPVQRNSSGYRDYATSDLNWIYLAKSLRKAGLSVESLIEFATLAQLREKQNVEAAQKQILRDQLRELEDKLAEMNQVRDLLVYKLETYDDHIAKFQTGELNADNIEKLWERNRE</sequence>
<dbReference type="GO" id="GO:0003700">
    <property type="term" value="F:DNA-binding transcription factor activity"/>
    <property type="evidence" value="ECO:0007669"/>
    <property type="project" value="InterPro"/>
</dbReference>
<evidence type="ECO:0000313" key="4">
    <source>
        <dbReference type="EMBL" id="KGL42797.1"/>
    </source>
</evidence>
<comment type="caution">
    <text evidence="4">The sequence shown here is derived from an EMBL/GenBank/DDBJ whole genome shotgun (WGS) entry which is preliminary data.</text>
</comment>
<evidence type="ECO:0000259" key="3">
    <source>
        <dbReference type="PROSITE" id="PS50937"/>
    </source>
</evidence>
<dbReference type="Proteomes" id="UP000029844">
    <property type="component" value="Unassembled WGS sequence"/>
</dbReference>
<feature type="domain" description="HTH merR-type" evidence="3">
    <location>
        <begin position="1"/>
        <end position="69"/>
    </location>
</feature>
<dbReference type="PANTHER" id="PTHR30204:SF98">
    <property type="entry name" value="HTH-TYPE TRANSCRIPTIONAL REGULATOR ADHR"/>
    <property type="match status" value="1"/>
</dbReference>
<gene>
    <name evidence="4" type="ORF">EP57_04885</name>
</gene>
<dbReference type="SMART" id="SM00422">
    <property type="entry name" value="HTH_MERR"/>
    <property type="match status" value="1"/>
</dbReference>
<protein>
    <submittedName>
        <fullName evidence="4">MerR family transcriptional regulator</fullName>
    </submittedName>
</protein>
<name>A0A099WCQ0_9LIST</name>
<dbReference type="Gene3D" id="1.10.1660.10">
    <property type="match status" value="1"/>
</dbReference>
<dbReference type="AlphaFoldDB" id="A0A099WCQ0"/>
<dbReference type="CDD" id="cd01109">
    <property type="entry name" value="HTH_YyaN"/>
    <property type="match status" value="1"/>
</dbReference>
<dbReference type="PANTHER" id="PTHR30204">
    <property type="entry name" value="REDOX-CYCLING DRUG-SENSING TRANSCRIPTIONAL ACTIVATOR SOXR"/>
    <property type="match status" value="1"/>
</dbReference>
<reference evidence="4 5" key="1">
    <citation type="submission" date="2014-05" db="EMBL/GenBank/DDBJ databases">
        <title>Novel Listeriaceae from food processing environments.</title>
        <authorList>
            <person name="den Bakker H.C."/>
        </authorList>
    </citation>
    <scope>NUCLEOTIDE SEQUENCE [LARGE SCALE GENOMIC DNA]</scope>
    <source>
        <strain evidence="4 5">FSL A5-0281</strain>
    </source>
</reference>
<dbReference type="EMBL" id="JNFA01000011">
    <property type="protein sequence ID" value="KGL42797.1"/>
    <property type="molecule type" value="Genomic_DNA"/>
</dbReference>
<dbReference type="InterPro" id="IPR009061">
    <property type="entry name" value="DNA-bd_dom_put_sf"/>
</dbReference>
<dbReference type="SUPFAM" id="SSF46955">
    <property type="entry name" value="Putative DNA-binding domain"/>
    <property type="match status" value="1"/>
</dbReference>
<dbReference type="RefSeq" id="WP_036084675.1">
    <property type="nucleotide sequence ID" value="NZ_CBCSHQ010000001.1"/>
</dbReference>
<dbReference type="eggNOG" id="COG0789">
    <property type="taxonomic scope" value="Bacteria"/>
</dbReference>
<keyword evidence="2" id="KW-0175">Coiled coil</keyword>
<evidence type="ECO:0000256" key="1">
    <source>
        <dbReference type="ARBA" id="ARBA00023125"/>
    </source>
</evidence>
<dbReference type="GO" id="GO:0003677">
    <property type="term" value="F:DNA binding"/>
    <property type="evidence" value="ECO:0007669"/>
    <property type="project" value="UniProtKB-KW"/>
</dbReference>
<dbReference type="InterPro" id="IPR000551">
    <property type="entry name" value="MerR-type_HTH_dom"/>
</dbReference>
<proteinExistence type="predicted"/>
<dbReference type="InterPro" id="IPR047057">
    <property type="entry name" value="MerR_fam"/>
</dbReference>
<keyword evidence="5" id="KW-1185">Reference proteome</keyword>
<evidence type="ECO:0000256" key="2">
    <source>
        <dbReference type="SAM" id="Coils"/>
    </source>
</evidence>
<dbReference type="OrthoDB" id="9806513at2"/>
<evidence type="ECO:0000313" key="5">
    <source>
        <dbReference type="Proteomes" id="UP000029844"/>
    </source>
</evidence>
<dbReference type="GeneID" id="58716740"/>
<accession>A0A099WCQ0</accession>
<feature type="coiled-coil region" evidence="2">
    <location>
        <begin position="76"/>
        <end position="110"/>
    </location>
</feature>
<keyword evidence="1" id="KW-0238">DNA-binding</keyword>
<dbReference type="PROSITE" id="PS50937">
    <property type="entry name" value="HTH_MERR_2"/>
    <property type="match status" value="1"/>
</dbReference>
<dbReference type="Pfam" id="PF13411">
    <property type="entry name" value="MerR_1"/>
    <property type="match status" value="1"/>
</dbReference>
<dbReference type="STRING" id="1552123.EP57_04885"/>
<organism evidence="4 5">
    <name type="scientific">Listeria booriae</name>
    <dbReference type="NCBI Taxonomy" id="1552123"/>
    <lineage>
        <taxon>Bacteria</taxon>
        <taxon>Bacillati</taxon>
        <taxon>Bacillota</taxon>
        <taxon>Bacilli</taxon>
        <taxon>Bacillales</taxon>
        <taxon>Listeriaceae</taxon>
        <taxon>Listeria</taxon>
    </lineage>
</organism>